<comment type="similarity">
    <text evidence="2">Belongs to the UPF0719 family.</text>
</comment>
<dbReference type="Pfam" id="PF03994">
    <property type="entry name" value="DUF350"/>
    <property type="match status" value="1"/>
</dbReference>
<dbReference type="GO" id="GO:0005886">
    <property type="term" value="C:plasma membrane"/>
    <property type="evidence" value="ECO:0007669"/>
    <property type="project" value="UniProtKB-SubCell"/>
</dbReference>
<dbReference type="PANTHER" id="PTHR40043">
    <property type="entry name" value="UPF0719 INNER MEMBRANE PROTEIN YJFL"/>
    <property type="match status" value="1"/>
</dbReference>
<keyword evidence="5 7" id="KW-1133">Transmembrane helix</keyword>
<evidence type="ECO:0000256" key="5">
    <source>
        <dbReference type="ARBA" id="ARBA00022989"/>
    </source>
</evidence>
<feature type="transmembrane region" description="Helical" evidence="7">
    <location>
        <begin position="77"/>
        <end position="99"/>
    </location>
</feature>
<evidence type="ECO:0000256" key="1">
    <source>
        <dbReference type="ARBA" id="ARBA00004651"/>
    </source>
</evidence>
<evidence type="ECO:0000256" key="3">
    <source>
        <dbReference type="ARBA" id="ARBA00022475"/>
    </source>
</evidence>
<keyword evidence="3" id="KW-1003">Cell membrane</keyword>
<comment type="caution">
    <text evidence="8">The sequence shown here is derived from an EMBL/GenBank/DDBJ whole genome shotgun (WGS) entry which is preliminary data.</text>
</comment>
<feature type="transmembrane region" description="Helical" evidence="7">
    <location>
        <begin position="12"/>
        <end position="30"/>
    </location>
</feature>
<organism evidence="8 9">
    <name type="scientific">Pseudoalteromonas luteoviolacea</name>
    <dbReference type="NCBI Taxonomy" id="43657"/>
    <lineage>
        <taxon>Bacteria</taxon>
        <taxon>Pseudomonadati</taxon>
        <taxon>Pseudomonadota</taxon>
        <taxon>Gammaproteobacteria</taxon>
        <taxon>Alteromonadales</taxon>
        <taxon>Pseudoalteromonadaceae</taxon>
        <taxon>Pseudoalteromonas</taxon>
    </lineage>
</organism>
<dbReference type="Proteomes" id="UP000031327">
    <property type="component" value="Unassembled WGS sequence"/>
</dbReference>
<keyword evidence="4 7" id="KW-0812">Transmembrane</keyword>
<dbReference type="OrthoDB" id="5573330at2"/>
<proteinExistence type="inferred from homology"/>
<comment type="subcellular location">
    <subcellularLocation>
        <location evidence="1">Cell membrane</location>
        <topology evidence="1">Multi-pass membrane protein</topology>
    </subcellularLocation>
</comment>
<dbReference type="AlphaFoldDB" id="A0A0C1QTC6"/>
<feature type="transmembrane region" description="Helical" evidence="7">
    <location>
        <begin position="50"/>
        <end position="71"/>
    </location>
</feature>
<evidence type="ECO:0000256" key="6">
    <source>
        <dbReference type="ARBA" id="ARBA00023136"/>
    </source>
</evidence>
<sequence length="134" mass="14578">MILESLQGFIPFILYFLIGYLLILTFLYVYTKVTPHCEWRLVKEDNPSAAAAFGGALIGFTLPVASAAINAVSLIDFAIWGIIAGVIQLLTFFLVRLYMPKLSEKIENNHISAGLFLGGASLATGILNAACMTY</sequence>
<evidence type="ECO:0000256" key="7">
    <source>
        <dbReference type="SAM" id="Phobius"/>
    </source>
</evidence>
<dbReference type="RefSeq" id="WP_039608540.1">
    <property type="nucleotide sequence ID" value="NZ_JWIC01000004.1"/>
</dbReference>
<reference evidence="8 9" key="1">
    <citation type="submission" date="2014-12" db="EMBL/GenBank/DDBJ databases">
        <title>Draft Genome Sequence of Pseudoalteromonas luteoviolacea HI1.</title>
        <authorList>
            <person name="Asahina A.Y."/>
            <person name="Hadfield M.G."/>
        </authorList>
    </citation>
    <scope>NUCLEOTIDE SEQUENCE [LARGE SCALE GENOMIC DNA]</scope>
    <source>
        <strain evidence="8 9">HI1</strain>
    </source>
</reference>
<evidence type="ECO:0000256" key="2">
    <source>
        <dbReference type="ARBA" id="ARBA00005779"/>
    </source>
</evidence>
<evidence type="ECO:0000313" key="9">
    <source>
        <dbReference type="Proteomes" id="UP000031327"/>
    </source>
</evidence>
<evidence type="ECO:0000256" key="4">
    <source>
        <dbReference type="ARBA" id="ARBA00022692"/>
    </source>
</evidence>
<dbReference type="EMBL" id="JWIC01000004">
    <property type="protein sequence ID" value="KID58247.1"/>
    <property type="molecule type" value="Genomic_DNA"/>
</dbReference>
<evidence type="ECO:0000313" key="8">
    <source>
        <dbReference type="EMBL" id="KID58247.1"/>
    </source>
</evidence>
<feature type="transmembrane region" description="Helical" evidence="7">
    <location>
        <begin position="111"/>
        <end position="130"/>
    </location>
</feature>
<dbReference type="PANTHER" id="PTHR40043:SF1">
    <property type="entry name" value="UPF0719 INNER MEMBRANE PROTEIN YJFL"/>
    <property type="match status" value="1"/>
</dbReference>
<gene>
    <name evidence="8" type="ORF">JF50_06080</name>
</gene>
<protein>
    <submittedName>
        <fullName evidence="8">Membrane protein</fullName>
    </submittedName>
</protein>
<accession>A0A0C1QTC6</accession>
<keyword evidence="6 7" id="KW-0472">Membrane</keyword>
<dbReference type="InterPro" id="IPR007140">
    <property type="entry name" value="DUF350"/>
</dbReference>
<name>A0A0C1QTC6_9GAMM</name>